<dbReference type="AlphaFoldDB" id="A0AAV1J844"/>
<gene>
    <name evidence="1" type="ORF">LNINA_LOCUS5180</name>
</gene>
<keyword evidence="2" id="KW-1185">Reference proteome</keyword>
<dbReference type="Proteomes" id="UP001497472">
    <property type="component" value="Unassembled WGS sequence"/>
</dbReference>
<protein>
    <recommendedName>
        <fullName evidence="3">Secreted protein</fullName>
    </recommendedName>
</protein>
<accession>A0AAV1J844</accession>
<organism evidence="1 2">
    <name type="scientific">Leptosia nina</name>
    <dbReference type="NCBI Taxonomy" id="320188"/>
    <lineage>
        <taxon>Eukaryota</taxon>
        <taxon>Metazoa</taxon>
        <taxon>Ecdysozoa</taxon>
        <taxon>Arthropoda</taxon>
        <taxon>Hexapoda</taxon>
        <taxon>Insecta</taxon>
        <taxon>Pterygota</taxon>
        <taxon>Neoptera</taxon>
        <taxon>Endopterygota</taxon>
        <taxon>Lepidoptera</taxon>
        <taxon>Glossata</taxon>
        <taxon>Ditrysia</taxon>
        <taxon>Papilionoidea</taxon>
        <taxon>Pieridae</taxon>
        <taxon>Pierinae</taxon>
        <taxon>Leptosia</taxon>
    </lineage>
</organism>
<sequence>MALLRIAPWCVNVGAWLSRAVAPRAGVRSGGHFTRLESERDFSVGVRERAAHASAPRTSPRTTTLAACAVTVQSVHIWAGAS</sequence>
<comment type="caution">
    <text evidence="1">The sequence shown here is derived from an EMBL/GenBank/DDBJ whole genome shotgun (WGS) entry which is preliminary data.</text>
</comment>
<evidence type="ECO:0000313" key="2">
    <source>
        <dbReference type="Proteomes" id="UP001497472"/>
    </source>
</evidence>
<evidence type="ECO:0000313" key="1">
    <source>
        <dbReference type="EMBL" id="CAK1545540.1"/>
    </source>
</evidence>
<proteinExistence type="predicted"/>
<name>A0AAV1J844_9NEOP</name>
<evidence type="ECO:0008006" key="3">
    <source>
        <dbReference type="Google" id="ProtNLM"/>
    </source>
</evidence>
<reference evidence="1 2" key="1">
    <citation type="submission" date="2023-11" db="EMBL/GenBank/DDBJ databases">
        <authorList>
            <person name="Okamura Y."/>
        </authorList>
    </citation>
    <scope>NUCLEOTIDE SEQUENCE [LARGE SCALE GENOMIC DNA]</scope>
</reference>
<dbReference type="EMBL" id="CAVLEF010000007">
    <property type="protein sequence ID" value="CAK1545540.1"/>
    <property type="molecule type" value="Genomic_DNA"/>
</dbReference>